<sequence>MSLNQHTLGVVGPGERMVNVSAIDLAGHPSDPYAYGCPERSGRAWCWGQLGHRGRSASDRTRTAGMPVHQCWISDRR</sequence>
<name>A0A182KJ43_9DIPT</name>
<dbReference type="VEuPathDB" id="VectorBase:ACHR014446"/>
<evidence type="ECO:0000313" key="1">
    <source>
        <dbReference type="EnsemblMetazoa" id="ACHR014446-PA"/>
    </source>
</evidence>
<evidence type="ECO:0000313" key="2">
    <source>
        <dbReference type="Proteomes" id="UP000075881"/>
    </source>
</evidence>
<dbReference type="Proteomes" id="UP000075881">
    <property type="component" value="Unassembled WGS sequence"/>
</dbReference>
<dbReference type="EnsemblMetazoa" id="ACHR014446-RA">
    <property type="protein sequence ID" value="ACHR014446-PA"/>
    <property type="gene ID" value="ACHR014446"/>
</dbReference>
<dbReference type="AlphaFoldDB" id="A0A182KJ43"/>
<protein>
    <submittedName>
        <fullName evidence="1">Uncharacterized protein</fullName>
    </submittedName>
</protein>
<keyword evidence="2" id="KW-1185">Reference proteome</keyword>
<organism evidence="1 2">
    <name type="scientific">Anopheles christyi</name>
    <dbReference type="NCBI Taxonomy" id="43041"/>
    <lineage>
        <taxon>Eukaryota</taxon>
        <taxon>Metazoa</taxon>
        <taxon>Ecdysozoa</taxon>
        <taxon>Arthropoda</taxon>
        <taxon>Hexapoda</taxon>
        <taxon>Insecta</taxon>
        <taxon>Pterygota</taxon>
        <taxon>Neoptera</taxon>
        <taxon>Endopterygota</taxon>
        <taxon>Diptera</taxon>
        <taxon>Nematocera</taxon>
        <taxon>Culicoidea</taxon>
        <taxon>Culicidae</taxon>
        <taxon>Anophelinae</taxon>
        <taxon>Anopheles</taxon>
    </lineage>
</organism>
<reference evidence="2" key="1">
    <citation type="submission" date="2013-03" db="EMBL/GenBank/DDBJ databases">
        <title>The Genome Sequence of Anopheles christyi ACHKN1017.</title>
        <authorList>
            <consortium name="The Broad Institute Genomics Platform"/>
            <person name="Neafsey D.E."/>
            <person name="Besansky N."/>
            <person name="Walker B."/>
            <person name="Young S.K."/>
            <person name="Zeng Q."/>
            <person name="Gargeya S."/>
            <person name="Fitzgerald M."/>
            <person name="Haas B."/>
            <person name="Abouelleil A."/>
            <person name="Allen A.W."/>
            <person name="Alvarado L."/>
            <person name="Arachchi H.M."/>
            <person name="Berlin A.M."/>
            <person name="Chapman S.B."/>
            <person name="Gainer-Dewar J."/>
            <person name="Goldberg J."/>
            <person name="Griggs A."/>
            <person name="Gujja S."/>
            <person name="Hansen M."/>
            <person name="Howarth C."/>
            <person name="Imamovic A."/>
            <person name="Ireland A."/>
            <person name="Larimer J."/>
            <person name="McCowan C."/>
            <person name="Murphy C."/>
            <person name="Pearson M."/>
            <person name="Poon T.W."/>
            <person name="Priest M."/>
            <person name="Roberts A."/>
            <person name="Saif S."/>
            <person name="Shea T."/>
            <person name="Sisk P."/>
            <person name="Sykes S."/>
            <person name="Wortman J."/>
            <person name="Nusbaum C."/>
            <person name="Birren B."/>
        </authorList>
    </citation>
    <scope>NUCLEOTIDE SEQUENCE [LARGE SCALE GENOMIC DNA]</scope>
    <source>
        <strain evidence="2">ACHKN1017</strain>
    </source>
</reference>
<proteinExistence type="predicted"/>
<reference evidence="1" key="2">
    <citation type="submission" date="2020-05" db="UniProtKB">
        <authorList>
            <consortium name="EnsemblMetazoa"/>
        </authorList>
    </citation>
    <scope>IDENTIFICATION</scope>
    <source>
        <strain evidence="1">ACHKN1017</strain>
    </source>
</reference>
<accession>A0A182KJ43</accession>